<dbReference type="EMBL" id="HG710501">
    <property type="protein sequence ID" value="CDJ46839.1"/>
    <property type="molecule type" value="Genomic_DNA"/>
</dbReference>
<keyword evidence="3" id="KW-0732">Signal</keyword>
<keyword evidence="5" id="KW-1185">Reference proteome</keyword>
<proteinExistence type="predicted"/>
<evidence type="ECO:0000256" key="2">
    <source>
        <dbReference type="SAM" id="MobiDB-lite"/>
    </source>
</evidence>
<evidence type="ECO:0000256" key="1">
    <source>
        <dbReference type="SAM" id="Coils"/>
    </source>
</evidence>
<name>U6LE43_9EIME</name>
<feature type="compositionally biased region" description="Low complexity" evidence="2">
    <location>
        <begin position="33"/>
        <end position="44"/>
    </location>
</feature>
<feature type="region of interest" description="Disordered" evidence="2">
    <location>
        <begin position="499"/>
        <end position="519"/>
    </location>
</feature>
<reference evidence="4" key="2">
    <citation type="submission" date="2013-10" db="EMBL/GenBank/DDBJ databases">
        <authorList>
            <person name="Aslett M."/>
        </authorList>
    </citation>
    <scope>NUCLEOTIDE SEQUENCE [LARGE SCALE GENOMIC DNA]</scope>
    <source>
        <strain evidence="4">Houghton</strain>
    </source>
</reference>
<reference evidence="4" key="1">
    <citation type="submission" date="2013-10" db="EMBL/GenBank/DDBJ databases">
        <title>Genomic analysis of the causative agents of coccidiosis in chickens.</title>
        <authorList>
            <person name="Reid A.J."/>
            <person name="Blake D."/>
            <person name="Billington K."/>
            <person name="Browne H."/>
            <person name="Dunn M."/>
            <person name="Hung S."/>
            <person name="Kawahara F."/>
            <person name="Miranda-Saavedra D."/>
            <person name="Mourier T."/>
            <person name="Nagra H."/>
            <person name="Otto T.D."/>
            <person name="Rawlings N."/>
            <person name="Sanchez A."/>
            <person name="Sanders M."/>
            <person name="Subramaniam C."/>
            <person name="Tay Y."/>
            <person name="Dear P."/>
            <person name="Doerig C."/>
            <person name="Gruber A."/>
            <person name="Parkinson J."/>
            <person name="Shirley M."/>
            <person name="Wan K.L."/>
            <person name="Berriman M."/>
            <person name="Tomley F."/>
            <person name="Pain A."/>
        </authorList>
    </citation>
    <scope>NUCLEOTIDE SEQUENCE [LARGE SCALE GENOMIC DNA]</scope>
    <source>
        <strain evidence="4">Houghton</strain>
    </source>
</reference>
<protein>
    <recommendedName>
        <fullName evidence="6">BRO1 domain-containing protein</fullName>
    </recommendedName>
</protein>
<organism evidence="4 5">
    <name type="scientific">Eimeria brunetti</name>
    <dbReference type="NCBI Taxonomy" id="51314"/>
    <lineage>
        <taxon>Eukaryota</taxon>
        <taxon>Sar</taxon>
        <taxon>Alveolata</taxon>
        <taxon>Apicomplexa</taxon>
        <taxon>Conoidasida</taxon>
        <taxon>Coccidia</taxon>
        <taxon>Eucoccidiorida</taxon>
        <taxon>Eimeriorina</taxon>
        <taxon>Eimeriidae</taxon>
        <taxon>Eimeria</taxon>
    </lineage>
</organism>
<feature type="region of interest" description="Disordered" evidence="2">
    <location>
        <begin position="169"/>
        <end position="195"/>
    </location>
</feature>
<evidence type="ECO:0008006" key="6">
    <source>
        <dbReference type="Google" id="ProtNLM"/>
    </source>
</evidence>
<feature type="region of interest" description="Disordered" evidence="2">
    <location>
        <begin position="33"/>
        <end position="53"/>
    </location>
</feature>
<dbReference type="Proteomes" id="UP000030750">
    <property type="component" value="Unassembled WGS sequence"/>
</dbReference>
<dbReference type="VEuPathDB" id="ToxoDB:EBH_0013700"/>
<sequence length="730" mass="78040">MRRVAVSALAAAAVASLAKKAAAAGAADAQNWNMQQQQQGPMGPHTGGPGPLEAPWLVVEEAGEADSSKQASVTVPFLDISTALAAANDASLTATGSFNSAAEELSIYSADAAKANPVQQVQQQRQQLRQLQELQLLLPLASQLAQRIDTAEAAAALEEIRQNVARGKRVQQQLLPQHEQQQHEQQQHEQQQQQQDSYSEVVLQAAIDSSVSALSVLYELTRQRGVSLSEETEQHTAAAAAAASCWEDIESLRSVDESVSSALQSHLESLHSQQQVYIQQAQQAGRSLLLLPPFRGLGDWQQLATAAAAALFIEKMQEAAAAESRAALHLAATVRAVALLHLLRQQTCMYRAYRDILEGRQIICKAKLQQQLSLPEGDRDAAAIQALAAAQQQLQRGERLLHRYSRIVDVMRKKENVKEANATAQQASEVAEKLEMVLDGVSMQLEAIPEAPAAAAAAQSMHVQQIMQKITWRAFEDAAAAKKRAAGIQSRLLEKYGLPDQQEQQQQQQQQQERGKDGDVISPFFRKQLGISLMGIERRATAIEQAFNAAAGIIQKSTSSTSSTSSSSSSSSFAAGSSMGMVLAARGAATDAESLLDEVEMLWLKSQLVEAIEEDISLSLSVAKVAATAAQQQQQLLLMNTTSPDSSLLGPPAAAATAAAAAAAAAAAQTQPDPRQQELLLQLNKLAKDARTQTKIKDLIAVAAAIKDIAAALASNFQEKQAAAARVMSA</sequence>
<evidence type="ECO:0000313" key="5">
    <source>
        <dbReference type="Proteomes" id="UP000030750"/>
    </source>
</evidence>
<feature type="coiled-coil region" evidence="1">
    <location>
        <begin position="410"/>
        <end position="437"/>
    </location>
</feature>
<evidence type="ECO:0000313" key="4">
    <source>
        <dbReference type="EMBL" id="CDJ46839.1"/>
    </source>
</evidence>
<evidence type="ECO:0000256" key="3">
    <source>
        <dbReference type="SAM" id="SignalP"/>
    </source>
</evidence>
<dbReference type="OrthoDB" id="10629947at2759"/>
<feature type="signal peptide" evidence="3">
    <location>
        <begin position="1"/>
        <end position="23"/>
    </location>
</feature>
<feature type="chain" id="PRO_5004672450" description="BRO1 domain-containing protein" evidence="3">
    <location>
        <begin position="24"/>
        <end position="730"/>
    </location>
</feature>
<accession>U6LE43</accession>
<keyword evidence="1" id="KW-0175">Coiled coil</keyword>
<gene>
    <name evidence="4" type="ORF">EBH_0013700</name>
</gene>
<feature type="compositionally biased region" description="Low complexity" evidence="2">
    <location>
        <begin position="501"/>
        <end position="512"/>
    </location>
</feature>
<dbReference type="AlphaFoldDB" id="U6LE43"/>